<protein>
    <recommendedName>
        <fullName evidence="4">N-acetyl-1-D-myo-inositol-2-amino-2-deoxy-alpha-D-glucopyranoside deacetylase</fullName>
        <ecNumber evidence="4">3.5.1.103</ecNumber>
    </recommendedName>
</protein>
<organism evidence="5 6">
    <name type="scientific">Serinicoccus chungangensis</name>
    <dbReference type="NCBI Taxonomy" id="767452"/>
    <lineage>
        <taxon>Bacteria</taxon>
        <taxon>Bacillati</taxon>
        <taxon>Actinomycetota</taxon>
        <taxon>Actinomycetes</taxon>
        <taxon>Micrococcales</taxon>
        <taxon>Ornithinimicrobiaceae</taxon>
        <taxon>Serinicoccus</taxon>
    </lineage>
</organism>
<keyword evidence="6" id="KW-1185">Reference proteome</keyword>
<evidence type="ECO:0000256" key="2">
    <source>
        <dbReference type="ARBA" id="ARBA00022801"/>
    </source>
</evidence>
<gene>
    <name evidence="5" type="ORF">AVL62_06990</name>
</gene>
<evidence type="ECO:0000256" key="3">
    <source>
        <dbReference type="ARBA" id="ARBA00022833"/>
    </source>
</evidence>
<dbReference type="EC" id="3.5.1.103" evidence="4"/>
<evidence type="ECO:0000256" key="4">
    <source>
        <dbReference type="NCBIfam" id="TIGR03445"/>
    </source>
</evidence>
<dbReference type="PANTHER" id="PTHR12993">
    <property type="entry name" value="N-ACETYLGLUCOSAMINYL-PHOSPHATIDYLINOSITOL DE-N-ACETYLASE-RELATED"/>
    <property type="match status" value="1"/>
</dbReference>
<keyword evidence="2" id="KW-0378">Hydrolase</keyword>
<dbReference type="EMBL" id="LQBL01000002">
    <property type="protein sequence ID" value="KUG59478.1"/>
    <property type="molecule type" value="Genomic_DNA"/>
</dbReference>
<dbReference type="Gene3D" id="3.40.50.10320">
    <property type="entry name" value="LmbE-like"/>
    <property type="match status" value="1"/>
</dbReference>
<dbReference type="NCBIfam" id="TIGR03445">
    <property type="entry name" value="mycothiol_MshB"/>
    <property type="match status" value="1"/>
</dbReference>
<dbReference type="InterPro" id="IPR017810">
    <property type="entry name" value="Mycothiol_biosynthesis_MshB"/>
</dbReference>
<dbReference type="SUPFAM" id="SSF102588">
    <property type="entry name" value="LmbE-like"/>
    <property type="match status" value="1"/>
</dbReference>
<evidence type="ECO:0000313" key="5">
    <source>
        <dbReference type="EMBL" id="KUG59478.1"/>
    </source>
</evidence>
<keyword evidence="3" id="KW-0862">Zinc</keyword>
<dbReference type="InterPro" id="IPR024078">
    <property type="entry name" value="LmbE-like_dom_sf"/>
</dbReference>
<dbReference type="InterPro" id="IPR003737">
    <property type="entry name" value="GlcNAc_PI_deacetylase-related"/>
</dbReference>
<evidence type="ECO:0000313" key="6">
    <source>
        <dbReference type="Proteomes" id="UP000054837"/>
    </source>
</evidence>
<dbReference type="GO" id="GO:0046872">
    <property type="term" value="F:metal ion binding"/>
    <property type="evidence" value="ECO:0007669"/>
    <property type="project" value="UniProtKB-KW"/>
</dbReference>
<name>A0A0W8IHW8_9MICO</name>
<comment type="caution">
    <text evidence="5">The sequence shown here is derived from an EMBL/GenBank/DDBJ whole genome shotgun (WGS) entry which is preliminary data.</text>
</comment>
<dbReference type="PANTHER" id="PTHR12993:SF26">
    <property type="entry name" value="1D-MYO-INOSITOL 2-ACETAMIDO-2-DEOXY-ALPHA-D-GLUCOPYRANOSIDE DEACETYLASE"/>
    <property type="match status" value="1"/>
</dbReference>
<proteinExistence type="predicted"/>
<sequence length="300" mass="31748">MRPDLRDGLPPGRPLRLVAVHAHPDDETLATGLALAHHVEAGDDVHVVTCTLGEEGEVITPSLAALEGDGPALAEHRRGELDRAMGRLGVTHHLLGGTRPRWRDSGMAGSSAAAHPRAFAGADVGEAARALADLLQPLRADVVLTYDPWGGYGHPDHVQTHRVTARAVELLGEEVTGAAPALYVALVPASWAQEDRRWLRAHVPGGVRSPAGGTARVPDPDDPFPPGVVADDLVTHAVVDEGALPRQRAALAEHPTQVTLHEGWYTLSNDVAARLPGREGYAVWPASREALIRAQGEPPA</sequence>
<keyword evidence="1" id="KW-0479">Metal-binding</keyword>
<dbReference type="GO" id="GO:0035595">
    <property type="term" value="F:N-acetylglucosaminylinositol deacetylase activity"/>
    <property type="evidence" value="ECO:0007669"/>
    <property type="project" value="UniProtKB-EC"/>
</dbReference>
<dbReference type="Pfam" id="PF02585">
    <property type="entry name" value="PIG-L"/>
    <property type="match status" value="1"/>
</dbReference>
<accession>A0A0W8IHW8</accession>
<evidence type="ECO:0000256" key="1">
    <source>
        <dbReference type="ARBA" id="ARBA00022723"/>
    </source>
</evidence>
<dbReference type="AlphaFoldDB" id="A0A0W8IHW8"/>
<dbReference type="STRING" id="767452.AVL62_06990"/>
<reference evidence="5 6" key="1">
    <citation type="submission" date="2015-12" db="EMBL/GenBank/DDBJ databases">
        <title>Serinicoccus chungangenesis strain CD08_5 genome sequencing and assembly.</title>
        <authorList>
            <person name="Chander A.M."/>
            <person name="Kaur G."/>
            <person name="Nair G.R."/>
            <person name="Dhawan D.K."/>
            <person name="Kochhar R.K."/>
            <person name="Mayilraj S."/>
            <person name="Bhadada S.K."/>
        </authorList>
    </citation>
    <scope>NUCLEOTIDE SEQUENCE [LARGE SCALE GENOMIC DNA]</scope>
    <source>
        <strain evidence="5 6">CD08_5</strain>
    </source>
</reference>
<dbReference type="GO" id="GO:0010125">
    <property type="term" value="P:mycothiol biosynthetic process"/>
    <property type="evidence" value="ECO:0007669"/>
    <property type="project" value="UniProtKB-UniRule"/>
</dbReference>
<dbReference type="Proteomes" id="UP000054837">
    <property type="component" value="Unassembled WGS sequence"/>
</dbReference>